<organism evidence="2 3">
    <name type="scientific">Rhizophagus clarus</name>
    <dbReference type="NCBI Taxonomy" id="94130"/>
    <lineage>
        <taxon>Eukaryota</taxon>
        <taxon>Fungi</taxon>
        <taxon>Fungi incertae sedis</taxon>
        <taxon>Mucoromycota</taxon>
        <taxon>Glomeromycotina</taxon>
        <taxon>Glomeromycetes</taxon>
        <taxon>Glomerales</taxon>
        <taxon>Glomeraceae</taxon>
        <taxon>Rhizophagus</taxon>
    </lineage>
</organism>
<dbReference type="EMBL" id="BLAL01000242">
    <property type="protein sequence ID" value="GES95584.1"/>
    <property type="molecule type" value="Genomic_DNA"/>
</dbReference>
<dbReference type="AlphaFoldDB" id="A0A8H3R052"/>
<name>A0A8H3R052_9GLOM</name>
<sequence length="754" mass="87608">MQENDSEAGPGPVTQAHRDEQRNSRILFSDLILNQAIIPWKPPSRINIKQFKTIFSRHGKCFIINEKAEKWDRENYDSDEARLPILAEIEQKEEKNRQEQRNPARQHSSLKDLTVWEGIIPSCKNPAYAFNKKQDNSKKYADAPYMPQLMASAHNAITRVLQEELHKKDQIKTALVVHATYAKYTYKGSGDILDQENYKISYHHPYHRSLMREILSEKYIDEHITFSGGEINKKIESYLKEESGKILLRIEMILIESYTLCRSYGGSYIPTSRKLANTKCTINPDNSDIIDPATGKPTDNCLWGAIGCYFAYQDGKADYLEEMNPDISINVWKWNEETARPKPVVASKNYNRQHIIYLLALTDITKSSKNSLVHYKEWCFRLGEAPQRVTIPIKDVNDFKEFKNHGRMINAPCVIIADFKADNKKCTETYGGNMHKLMEQKANSFCYKVHWIDSREIWDEDKKKFEEADECWICKGKFIVNRDEVKCLENQSAWLTRKLEKTAKDSEDCKSLKTNILKVAKQIDQVETEDEKVWEHYHITVCESVGRSVNAHQISVIAETFEQYKSIKVGQLKYIDSQQFMNTSLANLTKNLGNDKPITRKYFMDLGYTEEQISLVCRKEVYPYEYINSHERFLETELPPIHEFHGVLSGVKIELFTEIAMHDFIEKAKRGGIAMAVHRYFKANNLKMGEAFNPSQPTTWISYVNANNLYGWAMNQFLPIGDYKWVASREYLRKNPAMQKKYLEIILKTKADTP</sequence>
<dbReference type="Proteomes" id="UP000615446">
    <property type="component" value="Unassembled WGS sequence"/>
</dbReference>
<evidence type="ECO:0000256" key="1">
    <source>
        <dbReference type="SAM" id="MobiDB-lite"/>
    </source>
</evidence>
<accession>A0A8H3R052</accession>
<dbReference type="OrthoDB" id="2331628at2759"/>
<gene>
    <name evidence="2" type="ORF">RCL2_002224500</name>
</gene>
<protein>
    <submittedName>
        <fullName evidence="2">Dihydropyrimidine dehydrogenase [NADP(+)]-like</fullName>
    </submittedName>
</protein>
<proteinExistence type="predicted"/>
<feature type="region of interest" description="Disordered" evidence="1">
    <location>
        <begin position="1"/>
        <end position="20"/>
    </location>
</feature>
<comment type="caution">
    <text evidence="2">The sequence shown here is derived from an EMBL/GenBank/DDBJ whole genome shotgun (WGS) entry which is preliminary data.</text>
</comment>
<reference evidence="2" key="1">
    <citation type="submission" date="2019-10" db="EMBL/GenBank/DDBJ databases">
        <title>Conservation and host-specific expression of non-tandemly repeated heterogenous ribosome RNA gene in arbuscular mycorrhizal fungi.</title>
        <authorList>
            <person name="Maeda T."/>
            <person name="Kobayashi Y."/>
            <person name="Nakagawa T."/>
            <person name="Ezawa T."/>
            <person name="Yamaguchi K."/>
            <person name="Bino T."/>
            <person name="Nishimoto Y."/>
            <person name="Shigenobu S."/>
            <person name="Kawaguchi M."/>
        </authorList>
    </citation>
    <scope>NUCLEOTIDE SEQUENCE</scope>
    <source>
        <strain evidence="2">HR1</strain>
    </source>
</reference>
<dbReference type="PANTHER" id="PTHR31511:SF12">
    <property type="entry name" value="RHO TERMINATION FACTOR N-TERMINAL DOMAIN-CONTAINING PROTEIN"/>
    <property type="match status" value="1"/>
</dbReference>
<dbReference type="PANTHER" id="PTHR31511">
    <property type="entry name" value="PROTEIN CBG23764"/>
    <property type="match status" value="1"/>
</dbReference>
<evidence type="ECO:0000313" key="3">
    <source>
        <dbReference type="Proteomes" id="UP000615446"/>
    </source>
</evidence>
<evidence type="ECO:0000313" key="2">
    <source>
        <dbReference type="EMBL" id="GES95584.1"/>
    </source>
</evidence>